<name>A0A553JWB9_9ACTN</name>
<keyword evidence="10" id="KW-0012">Acyltransferase</keyword>
<dbReference type="Proteomes" id="UP000317638">
    <property type="component" value="Unassembled WGS sequence"/>
</dbReference>
<feature type="transmembrane region" description="Helical" evidence="8">
    <location>
        <begin position="199"/>
        <end position="218"/>
    </location>
</feature>
<feature type="domain" description="Acyltransferase 3" evidence="9">
    <location>
        <begin position="19"/>
        <end position="307"/>
    </location>
</feature>
<evidence type="ECO:0000313" key="10">
    <source>
        <dbReference type="EMBL" id="TRY16745.1"/>
    </source>
</evidence>
<evidence type="ECO:0000259" key="9">
    <source>
        <dbReference type="Pfam" id="PF01757"/>
    </source>
</evidence>
<keyword evidence="5 8" id="KW-1133">Transmembrane helix</keyword>
<dbReference type="EMBL" id="VKKG01000007">
    <property type="protein sequence ID" value="TRY16745.1"/>
    <property type="molecule type" value="Genomic_DNA"/>
</dbReference>
<feature type="transmembrane region" description="Helical" evidence="8">
    <location>
        <begin position="175"/>
        <end position="192"/>
    </location>
</feature>
<feature type="transmembrane region" description="Helical" evidence="8">
    <location>
        <begin position="290"/>
        <end position="307"/>
    </location>
</feature>
<feature type="transmembrane region" description="Helical" evidence="8">
    <location>
        <begin position="125"/>
        <end position="142"/>
    </location>
</feature>
<feature type="region of interest" description="Disordered" evidence="7">
    <location>
        <begin position="323"/>
        <end position="343"/>
    </location>
</feature>
<keyword evidence="4 8" id="KW-0812">Transmembrane</keyword>
<evidence type="ECO:0000256" key="7">
    <source>
        <dbReference type="SAM" id="MobiDB-lite"/>
    </source>
</evidence>
<feature type="transmembrane region" description="Helical" evidence="8">
    <location>
        <begin position="151"/>
        <end position="169"/>
    </location>
</feature>
<gene>
    <name evidence="10" type="ORF">FOJ82_15275</name>
</gene>
<reference evidence="10 11" key="1">
    <citation type="submission" date="2019-07" db="EMBL/GenBank/DDBJ databases">
        <authorList>
            <person name="Zhou L.-Y."/>
        </authorList>
    </citation>
    <scope>NUCLEOTIDE SEQUENCE [LARGE SCALE GENOMIC DNA]</scope>
    <source>
        <strain evidence="10 11">YIM 101269</strain>
    </source>
</reference>
<keyword evidence="11" id="KW-1185">Reference proteome</keyword>
<evidence type="ECO:0000256" key="4">
    <source>
        <dbReference type="ARBA" id="ARBA00022692"/>
    </source>
</evidence>
<feature type="transmembrane region" description="Helical" evidence="8">
    <location>
        <begin position="264"/>
        <end position="284"/>
    </location>
</feature>
<dbReference type="OrthoDB" id="3265718at2"/>
<dbReference type="AlphaFoldDB" id="A0A553JWB9"/>
<feature type="transmembrane region" description="Helical" evidence="8">
    <location>
        <begin position="23"/>
        <end position="42"/>
    </location>
</feature>
<feature type="transmembrane region" description="Helical" evidence="8">
    <location>
        <begin position="224"/>
        <end position="244"/>
    </location>
</feature>
<evidence type="ECO:0000256" key="3">
    <source>
        <dbReference type="ARBA" id="ARBA00022475"/>
    </source>
</evidence>
<comment type="caution">
    <text evidence="10">The sequence shown here is derived from an EMBL/GenBank/DDBJ whole genome shotgun (WGS) entry which is preliminary data.</text>
</comment>
<sequence>MHVNAVGPQEAHRTSRRLTWMDLLRGTAVLLVMLNHTVNMAHIDGWPMPEWMLDVTRPFEPFRLPMLLLISGLFLPRALAKPVGTYVSGKLRNLAWPLFLWAPVTVLTHVPERAWDPQAYLGTSHLWYLLTLLFCYAVGLVAHKLGAGSKWFPMWVLPAASLLVLFVWLPDQVNFFWFGAFFFAGAALVPYVKRLQEAHWSVFAVLAGATAIGSWLHVAKITQGQSLLTFALAVAGCGAMVWLAPRIPRVALVRGLEAIGRRSIIYYVVHLPVIAALYNVLQPLGVPTEVAVGLAVVVSFVVPLLLTRVRGIDVLFSFPAGRRRPASDRATTSEDVPEPVASR</sequence>
<evidence type="ECO:0000256" key="5">
    <source>
        <dbReference type="ARBA" id="ARBA00022989"/>
    </source>
</evidence>
<keyword evidence="6 8" id="KW-0472">Membrane</keyword>
<dbReference type="PANTHER" id="PTHR40074">
    <property type="entry name" value="O-ACETYLTRANSFERASE WECH"/>
    <property type="match status" value="1"/>
</dbReference>
<protein>
    <submittedName>
        <fullName evidence="10">Acyltransferase</fullName>
    </submittedName>
</protein>
<dbReference type="Pfam" id="PF01757">
    <property type="entry name" value="Acyl_transf_3"/>
    <property type="match status" value="1"/>
</dbReference>
<feature type="transmembrane region" description="Helical" evidence="8">
    <location>
        <begin position="62"/>
        <end position="79"/>
    </location>
</feature>
<accession>A0A553JWB9</accession>
<comment type="similarity">
    <text evidence="2">Belongs to the acyltransferase 3 family.</text>
</comment>
<feature type="transmembrane region" description="Helical" evidence="8">
    <location>
        <begin position="91"/>
        <end position="110"/>
    </location>
</feature>
<dbReference type="GO" id="GO:0005886">
    <property type="term" value="C:plasma membrane"/>
    <property type="evidence" value="ECO:0007669"/>
    <property type="project" value="UniProtKB-SubCell"/>
</dbReference>
<evidence type="ECO:0000256" key="6">
    <source>
        <dbReference type="ARBA" id="ARBA00023136"/>
    </source>
</evidence>
<dbReference type="InterPro" id="IPR002656">
    <property type="entry name" value="Acyl_transf_3_dom"/>
</dbReference>
<dbReference type="PANTHER" id="PTHR40074:SF2">
    <property type="entry name" value="O-ACETYLTRANSFERASE WECH"/>
    <property type="match status" value="1"/>
</dbReference>
<dbReference type="RefSeq" id="WP_143939359.1">
    <property type="nucleotide sequence ID" value="NZ_VKKG01000007.1"/>
</dbReference>
<comment type="subcellular location">
    <subcellularLocation>
        <location evidence="1">Cell membrane</location>
        <topology evidence="1">Multi-pass membrane protein</topology>
    </subcellularLocation>
</comment>
<keyword evidence="3" id="KW-1003">Cell membrane</keyword>
<evidence type="ECO:0000256" key="1">
    <source>
        <dbReference type="ARBA" id="ARBA00004651"/>
    </source>
</evidence>
<keyword evidence="10" id="KW-0808">Transferase</keyword>
<evidence type="ECO:0000256" key="8">
    <source>
        <dbReference type="SAM" id="Phobius"/>
    </source>
</evidence>
<evidence type="ECO:0000256" key="2">
    <source>
        <dbReference type="ARBA" id="ARBA00007400"/>
    </source>
</evidence>
<evidence type="ECO:0000313" key="11">
    <source>
        <dbReference type="Proteomes" id="UP000317638"/>
    </source>
</evidence>
<proteinExistence type="inferred from homology"/>
<dbReference type="GO" id="GO:0009246">
    <property type="term" value="P:enterobacterial common antigen biosynthetic process"/>
    <property type="evidence" value="ECO:0007669"/>
    <property type="project" value="TreeGrafter"/>
</dbReference>
<dbReference type="GO" id="GO:0016413">
    <property type="term" value="F:O-acetyltransferase activity"/>
    <property type="evidence" value="ECO:0007669"/>
    <property type="project" value="TreeGrafter"/>
</dbReference>
<organism evidence="10 11">
    <name type="scientific">Tessaracoccus rhinocerotis</name>
    <dbReference type="NCBI Taxonomy" id="1689449"/>
    <lineage>
        <taxon>Bacteria</taxon>
        <taxon>Bacillati</taxon>
        <taxon>Actinomycetota</taxon>
        <taxon>Actinomycetes</taxon>
        <taxon>Propionibacteriales</taxon>
        <taxon>Propionibacteriaceae</taxon>
        <taxon>Tessaracoccus</taxon>
    </lineage>
</organism>